<gene>
    <name evidence="2" type="ORF">C0081_12955</name>
</gene>
<name>A0A2N5XR26_9HYPH</name>
<evidence type="ECO:0000313" key="2">
    <source>
        <dbReference type="EMBL" id="PLW76949.1"/>
    </source>
</evidence>
<dbReference type="RefSeq" id="WP_101534238.1">
    <property type="nucleotide sequence ID" value="NZ_JBFHIU010000005.1"/>
</dbReference>
<sequence>MKLRTNIYALCALVFLMDFFAYQTNSALAADCLSSQETRQAIEAGKAKHLSAIKAAAGKVVRGDVINVKLCQGEAGLVYQLVTLSRQGAVSRLSLDARSGKLLSKGGR</sequence>
<reference evidence="2 3" key="1">
    <citation type="submission" date="2018-01" db="EMBL/GenBank/DDBJ databases">
        <title>The draft genome sequence of Cohaesibacter sp. H1304.</title>
        <authorList>
            <person name="Wang N.-N."/>
            <person name="Du Z.-J."/>
        </authorList>
    </citation>
    <scope>NUCLEOTIDE SEQUENCE [LARGE SCALE GENOMIC DNA]</scope>
    <source>
        <strain evidence="2 3">H1304</strain>
    </source>
</reference>
<organism evidence="2 3">
    <name type="scientific">Cohaesibacter celericrescens</name>
    <dbReference type="NCBI Taxonomy" id="2067669"/>
    <lineage>
        <taxon>Bacteria</taxon>
        <taxon>Pseudomonadati</taxon>
        <taxon>Pseudomonadota</taxon>
        <taxon>Alphaproteobacteria</taxon>
        <taxon>Hyphomicrobiales</taxon>
        <taxon>Cohaesibacteraceae</taxon>
    </lineage>
</organism>
<dbReference type="AlphaFoldDB" id="A0A2N5XR26"/>
<keyword evidence="1" id="KW-0732">Signal</keyword>
<dbReference type="OrthoDB" id="7864982at2"/>
<evidence type="ECO:0000313" key="3">
    <source>
        <dbReference type="Proteomes" id="UP000234881"/>
    </source>
</evidence>
<dbReference type="EMBL" id="PKUQ01000022">
    <property type="protein sequence ID" value="PLW76949.1"/>
    <property type="molecule type" value="Genomic_DNA"/>
</dbReference>
<keyword evidence="3" id="KW-1185">Reference proteome</keyword>
<feature type="chain" id="PRO_5014710923" description="PepSY domain-containing protein" evidence="1">
    <location>
        <begin position="30"/>
        <end position="108"/>
    </location>
</feature>
<proteinExistence type="predicted"/>
<comment type="caution">
    <text evidence="2">The sequence shown here is derived from an EMBL/GenBank/DDBJ whole genome shotgun (WGS) entry which is preliminary data.</text>
</comment>
<accession>A0A2N5XR26</accession>
<protein>
    <recommendedName>
        <fullName evidence="4">PepSY domain-containing protein</fullName>
    </recommendedName>
</protein>
<dbReference type="Proteomes" id="UP000234881">
    <property type="component" value="Unassembled WGS sequence"/>
</dbReference>
<feature type="signal peptide" evidence="1">
    <location>
        <begin position="1"/>
        <end position="29"/>
    </location>
</feature>
<evidence type="ECO:0008006" key="4">
    <source>
        <dbReference type="Google" id="ProtNLM"/>
    </source>
</evidence>
<evidence type="ECO:0000256" key="1">
    <source>
        <dbReference type="SAM" id="SignalP"/>
    </source>
</evidence>